<dbReference type="Proteomes" id="UP000283975">
    <property type="component" value="Unassembled WGS sequence"/>
</dbReference>
<dbReference type="EMBL" id="QSHZ01000002">
    <property type="protein sequence ID" value="RHC58372.1"/>
    <property type="molecule type" value="Genomic_DNA"/>
</dbReference>
<dbReference type="SUPFAM" id="SSF51338">
    <property type="entry name" value="Composite domain of metallo-dependent hydrolases"/>
    <property type="match status" value="1"/>
</dbReference>
<dbReference type="InterPro" id="IPR011059">
    <property type="entry name" value="Metal-dep_hydrolase_composite"/>
</dbReference>
<sequence>MKKADVMIKNAYIITMDHDRNIISNGCIVIDKDKITAVGGGELASCYEASRVVDAKGKFVFPGMISTHSHLFQTMLKGLGRDKLLFDWLDSSVRTALHRFDGEMCYYAALTGCMEAIQSGTTTLLDYMYCHTSPGLSDYVTQAMEDIGIRGIYGRGFTNTANFPPEFKVAHHDTEQDMFDDVRRLYKKYEGHSRMSVALAPGIIWDNTDDGYREMRKMADEMHIPLTMHVLESEDDDKYCREVRGGRTIPHLERLGFIGPDFIAVHCVCMEEEDFDIFKQYDVKVSHNPVSNMILASGVAPVERMVKEGLTVSLACDGSASNDTQDMMEVLKTTALLQKVHLRDAAAMPASRVLELATLGGAKAVMREGDLGAIAAGMKADLVIYDPFHGRSIPVHDPVSAIVYSSSQANIESVMVDGVFVMEHKRMTMIDEEKVLYATQKAAEKLINEVGLGNTQWGRKIGNLGL</sequence>
<dbReference type="InterPro" id="IPR006680">
    <property type="entry name" value="Amidohydro-rel"/>
</dbReference>
<dbReference type="CDD" id="cd01298">
    <property type="entry name" value="ATZ_TRZ_like"/>
    <property type="match status" value="1"/>
</dbReference>
<evidence type="ECO:0000313" key="3">
    <source>
        <dbReference type="EMBL" id="RGV78822.1"/>
    </source>
</evidence>
<dbReference type="InterPro" id="IPR032466">
    <property type="entry name" value="Metal_Hydrolase"/>
</dbReference>
<dbReference type="Proteomes" id="UP000284543">
    <property type="component" value="Unassembled WGS sequence"/>
</dbReference>
<dbReference type="Pfam" id="PF01979">
    <property type="entry name" value="Amidohydro_1"/>
    <property type="match status" value="1"/>
</dbReference>
<gene>
    <name evidence="4" type="ORF">DW839_02165</name>
    <name evidence="3" type="ORF">DWW02_03600</name>
</gene>
<dbReference type="InterPro" id="IPR050287">
    <property type="entry name" value="MTA/SAH_deaminase"/>
</dbReference>
<feature type="domain" description="Amidohydrolase-related" evidence="2">
    <location>
        <begin position="59"/>
        <end position="420"/>
    </location>
</feature>
<dbReference type="PANTHER" id="PTHR43794:SF11">
    <property type="entry name" value="AMIDOHYDROLASE-RELATED DOMAIN-CONTAINING PROTEIN"/>
    <property type="match status" value="1"/>
</dbReference>
<dbReference type="KEGG" id="cbol:CGC65_05125"/>
<comment type="caution">
    <text evidence="3">The sequence shown here is derived from an EMBL/GenBank/DDBJ whole genome shotgun (WGS) entry which is preliminary data.</text>
</comment>
<dbReference type="RefSeq" id="WP_002567999.1">
    <property type="nucleotide sequence ID" value="NZ_CABKUK010000002.1"/>
</dbReference>
<evidence type="ECO:0000259" key="2">
    <source>
        <dbReference type="Pfam" id="PF01979"/>
    </source>
</evidence>
<evidence type="ECO:0000256" key="1">
    <source>
        <dbReference type="ARBA" id="ARBA00022801"/>
    </source>
</evidence>
<evidence type="ECO:0000313" key="5">
    <source>
        <dbReference type="Proteomes" id="UP000283975"/>
    </source>
</evidence>
<dbReference type="GO" id="GO:0016810">
    <property type="term" value="F:hydrolase activity, acting on carbon-nitrogen (but not peptide) bonds"/>
    <property type="evidence" value="ECO:0007669"/>
    <property type="project" value="InterPro"/>
</dbReference>
<reference evidence="5 6" key="1">
    <citation type="submission" date="2018-08" db="EMBL/GenBank/DDBJ databases">
        <title>A genome reference for cultivated species of the human gut microbiota.</title>
        <authorList>
            <person name="Zou Y."/>
            <person name="Xue W."/>
            <person name="Luo G."/>
        </authorList>
    </citation>
    <scope>NUCLEOTIDE SEQUENCE [LARGE SCALE GENOMIC DNA]</scope>
    <source>
        <strain evidence="3 6">AF14-18</strain>
        <strain evidence="4 5">AM35-14</strain>
    </source>
</reference>
<evidence type="ECO:0000313" key="4">
    <source>
        <dbReference type="EMBL" id="RHC58372.1"/>
    </source>
</evidence>
<dbReference type="SUPFAM" id="SSF51556">
    <property type="entry name" value="Metallo-dependent hydrolases"/>
    <property type="match status" value="1"/>
</dbReference>
<dbReference type="EMBL" id="QRZM01000001">
    <property type="protein sequence ID" value="RGV78822.1"/>
    <property type="molecule type" value="Genomic_DNA"/>
</dbReference>
<accession>A0A412ZF52</accession>
<protein>
    <submittedName>
        <fullName evidence="3">Amidohydrolase</fullName>
    </submittedName>
</protein>
<organism evidence="3 6">
    <name type="scientific">Enterocloster bolteae</name>
    <dbReference type="NCBI Taxonomy" id="208479"/>
    <lineage>
        <taxon>Bacteria</taxon>
        <taxon>Bacillati</taxon>
        <taxon>Bacillota</taxon>
        <taxon>Clostridia</taxon>
        <taxon>Lachnospirales</taxon>
        <taxon>Lachnospiraceae</taxon>
        <taxon>Enterocloster</taxon>
    </lineage>
</organism>
<keyword evidence="1 3" id="KW-0378">Hydrolase</keyword>
<evidence type="ECO:0000313" key="6">
    <source>
        <dbReference type="Proteomes" id="UP000284543"/>
    </source>
</evidence>
<dbReference type="PANTHER" id="PTHR43794">
    <property type="entry name" value="AMINOHYDROLASE SSNA-RELATED"/>
    <property type="match status" value="1"/>
</dbReference>
<dbReference type="Gene3D" id="3.20.20.140">
    <property type="entry name" value="Metal-dependent hydrolases"/>
    <property type="match status" value="1"/>
</dbReference>
<proteinExistence type="predicted"/>
<dbReference type="AlphaFoldDB" id="A0A412ZF52"/>
<name>A0A412ZF52_9FIRM</name>
<dbReference type="Gene3D" id="2.30.40.10">
    <property type="entry name" value="Urease, subunit C, domain 1"/>
    <property type="match status" value="1"/>
</dbReference>